<feature type="transmembrane region" description="Helical" evidence="1">
    <location>
        <begin position="120"/>
        <end position="150"/>
    </location>
</feature>
<dbReference type="HOGENOM" id="CLU_099320_0_1_2"/>
<evidence type="ECO:0008006" key="4">
    <source>
        <dbReference type="Google" id="ProtNLM"/>
    </source>
</evidence>
<dbReference type="PANTHER" id="PTHR35337:SF1">
    <property type="entry name" value="SLR1478 PROTEIN"/>
    <property type="match status" value="1"/>
</dbReference>
<dbReference type="EMBL" id="CP002792">
    <property type="protein sequence ID" value="AEH06000.1"/>
    <property type="molecule type" value="Genomic_DNA"/>
</dbReference>
<name>F8AMG0_METOI</name>
<reference evidence="2" key="1">
    <citation type="submission" date="2011-05" db="EMBL/GenBank/DDBJ databases">
        <title>Complete sequence of chromosome of Methanothermococcus okinawensis IH1.</title>
        <authorList>
            <consortium name="US DOE Joint Genome Institute"/>
            <person name="Lucas S."/>
            <person name="Han J."/>
            <person name="Lapidus A."/>
            <person name="Cheng J.-F."/>
            <person name="Goodwin L."/>
            <person name="Pitluck S."/>
            <person name="Peters L."/>
            <person name="Mikhailova N."/>
            <person name="Held B."/>
            <person name="Han C."/>
            <person name="Tapia R."/>
            <person name="Land M."/>
            <person name="Hauser L."/>
            <person name="Kyrpides N."/>
            <person name="Ivanova N."/>
            <person name="Pagani I."/>
            <person name="Sieprawska-Lupa M."/>
            <person name="Takai K."/>
            <person name="Miyazaki J."/>
            <person name="Whitman W."/>
            <person name="Woyke T."/>
        </authorList>
    </citation>
    <scope>NUCLEOTIDE SEQUENCE [LARGE SCALE GENOMIC DNA]</scope>
    <source>
        <strain evidence="2">IH1</strain>
    </source>
</reference>
<organism evidence="2 3">
    <name type="scientific">Methanothermococcus okinawensis (strain DSM 14208 / JCM 11175 / IH1)</name>
    <dbReference type="NCBI Taxonomy" id="647113"/>
    <lineage>
        <taxon>Archaea</taxon>
        <taxon>Methanobacteriati</taxon>
        <taxon>Methanobacteriota</taxon>
        <taxon>Methanomada group</taxon>
        <taxon>Methanococci</taxon>
        <taxon>Methanococcales</taxon>
        <taxon>Methanococcaceae</taxon>
        <taxon>Methanothermococcus</taxon>
    </lineage>
</organism>
<keyword evidence="3" id="KW-1185">Reference proteome</keyword>
<sequence length="197" mass="22500">MSKTTYELLEVIYALKRQKYIIYAVTILFLMSFIISYILLYLDITWVKEFGEMIFNQFSEYVNSLDIKNESSLNIFSIIVSHNLSVGILNYILTIFSTLIIISNAFILAYVLYISKPLTFILLVLPHGIVEIPALILSSSSGIVLCNAFIKRLKKDEDSVLYYKDSLRILFVSMLLFIIAAIIESSITLEIKKLIVG</sequence>
<keyword evidence="1" id="KW-0812">Transmembrane</keyword>
<keyword evidence="1" id="KW-1133">Transmembrane helix</keyword>
<dbReference type="KEGG" id="mok:Metok_0002"/>
<gene>
    <name evidence="2" type="ordered locus">Metok_0002</name>
</gene>
<dbReference type="GeneID" id="10772118"/>
<protein>
    <recommendedName>
        <fullName evidence="4">Stage II sporulation protein M</fullName>
    </recommendedName>
</protein>
<feature type="transmembrane region" description="Helical" evidence="1">
    <location>
        <begin position="170"/>
        <end position="189"/>
    </location>
</feature>
<feature type="transmembrane region" description="Helical" evidence="1">
    <location>
        <begin position="91"/>
        <end position="113"/>
    </location>
</feature>
<dbReference type="eggNOG" id="arCOG01994">
    <property type="taxonomic scope" value="Archaea"/>
</dbReference>
<dbReference type="PANTHER" id="PTHR35337">
    <property type="entry name" value="SLR1478 PROTEIN"/>
    <property type="match status" value="1"/>
</dbReference>
<evidence type="ECO:0000313" key="2">
    <source>
        <dbReference type="EMBL" id="AEH06000.1"/>
    </source>
</evidence>
<dbReference type="RefSeq" id="WP_013866186.1">
    <property type="nucleotide sequence ID" value="NC_015636.1"/>
</dbReference>
<keyword evidence="1" id="KW-0472">Membrane</keyword>
<accession>F8AMG0</accession>
<dbReference type="AlphaFoldDB" id="F8AMG0"/>
<dbReference type="STRING" id="647113.Metok_0002"/>
<dbReference type="Pfam" id="PF01944">
    <property type="entry name" value="SpoIIM"/>
    <property type="match status" value="1"/>
</dbReference>
<dbReference type="InterPro" id="IPR002798">
    <property type="entry name" value="SpoIIM-like"/>
</dbReference>
<evidence type="ECO:0000256" key="1">
    <source>
        <dbReference type="SAM" id="Phobius"/>
    </source>
</evidence>
<proteinExistence type="predicted"/>
<evidence type="ECO:0000313" key="3">
    <source>
        <dbReference type="Proteomes" id="UP000009296"/>
    </source>
</evidence>
<feature type="transmembrane region" description="Helical" evidence="1">
    <location>
        <begin position="20"/>
        <end position="42"/>
    </location>
</feature>
<dbReference type="OrthoDB" id="86288at2157"/>
<dbReference type="Proteomes" id="UP000009296">
    <property type="component" value="Chromosome"/>
</dbReference>